<dbReference type="InterPro" id="IPR005490">
    <property type="entry name" value="LD_TPept_cat_dom"/>
</dbReference>
<evidence type="ECO:0000256" key="5">
    <source>
        <dbReference type="ARBA" id="ARBA00022984"/>
    </source>
</evidence>
<evidence type="ECO:0000256" key="4">
    <source>
        <dbReference type="ARBA" id="ARBA00022960"/>
    </source>
</evidence>
<dbReference type="PANTHER" id="PTHR30582">
    <property type="entry name" value="L,D-TRANSPEPTIDASE"/>
    <property type="match status" value="1"/>
</dbReference>
<gene>
    <name evidence="10" type="ORF">POL68_19845</name>
</gene>
<feature type="active site" description="Proton donor/acceptor" evidence="7">
    <location>
        <position position="440"/>
    </location>
</feature>
<dbReference type="InterPro" id="IPR038063">
    <property type="entry name" value="Transpep_catalytic_dom"/>
</dbReference>
<accession>A0ABT5DAP4</accession>
<dbReference type="RefSeq" id="WP_272140463.1">
    <property type="nucleotide sequence ID" value="NZ_JAQNDM010000002.1"/>
</dbReference>
<dbReference type="InterPro" id="IPR050979">
    <property type="entry name" value="LD-transpeptidase"/>
</dbReference>
<dbReference type="SUPFAM" id="SSF141523">
    <property type="entry name" value="L,D-transpeptidase catalytic domain-like"/>
    <property type="match status" value="1"/>
</dbReference>
<evidence type="ECO:0000313" key="10">
    <source>
        <dbReference type="EMBL" id="MDC0710740.1"/>
    </source>
</evidence>
<evidence type="ECO:0000256" key="7">
    <source>
        <dbReference type="PROSITE-ProRule" id="PRU01373"/>
    </source>
</evidence>
<dbReference type="Proteomes" id="UP001221838">
    <property type="component" value="Unassembled WGS sequence"/>
</dbReference>
<dbReference type="EMBL" id="JAQNDM010000002">
    <property type="protein sequence ID" value="MDC0710740.1"/>
    <property type="molecule type" value="Genomic_DNA"/>
</dbReference>
<evidence type="ECO:0000256" key="3">
    <source>
        <dbReference type="ARBA" id="ARBA00022679"/>
    </source>
</evidence>
<keyword evidence="4 7" id="KW-0133">Cell shape</keyword>
<evidence type="ECO:0000256" key="2">
    <source>
        <dbReference type="ARBA" id="ARBA00005992"/>
    </source>
</evidence>
<evidence type="ECO:0000256" key="8">
    <source>
        <dbReference type="SAM" id="MobiDB-lite"/>
    </source>
</evidence>
<feature type="region of interest" description="Disordered" evidence="8">
    <location>
        <begin position="74"/>
        <end position="94"/>
    </location>
</feature>
<evidence type="ECO:0000256" key="6">
    <source>
        <dbReference type="ARBA" id="ARBA00023316"/>
    </source>
</evidence>
<dbReference type="Pfam" id="PF03734">
    <property type="entry name" value="YkuD"/>
    <property type="match status" value="1"/>
</dbReference>
<dbReference type="PROSITE" id="PS52029">
    <property type="entry name" value="LD_TPASE"/>
    <property type="match status" value="1"/>
</dbReference>
<dbReference type="CDD" id="cd16913">
    <property type="entry name" value="YkuD_like"/>
    <property type="match status" value="1"/>
</dbReference>
<keyword evidence="5 7" id="KW-0573">Peptidoglycan synthesis</keyword>
<sequence length="517" mass="57416">MRRWLPLLWLACTPSVEPRAGAARAEAVDAGALLAESPPPQPVGVSVPEVAVPLPVLADPPVLEADLGAFAEEFDEGPEEEESESEELELEPGPEIELGLDLRNDFEEEPAPGENLFKLDTRSLRAKRSIAVRAEPRQEAASLGTLAQDMRVRWKQAVKGPGCTAWVEIEPRGWICERYLESNWREPRTRELPLLLPEELTPGVYAHVSRRARVYESLAEIRRRPRGRRVKGSVTVKLVSEVRRGRRHFWRTSDGKYIDARFLRLYTPSEFVGLDRAALEALSPLVAWAQSRATPREPVEVRTGPDAASGRVGVLAPRTVVALQAFSEDGQWARIAPEQWVTAVDLHPLRAAPALPDLLPGERWLDVDLKEQVLVAYEGVTPVHATLISSGKPLHETPTGIFRIWLKSAEADMTGAEGRSRYRVATVPWTMFFEGNFALHTAYWHDRWGEPVSHGCINLSPRDARALYRWSGPEVPLGWSMAYGTADVLGSRIRVRHGLEAEGEVPLPVAVSTAPLP</sequence>
<organism evidence="10 11">
    <name type="scientific">Stigmatella ashevillensis</name>
    <dbReference type="NCBI Taxonomy" id="2995309"/>
    <lineage>
        <taxon>Bacteria</taxon>
        <taxon>Pseudomonadati</taxon>
        <taxon>Myxococcota</taxon>
        <taxon>Myxococcia</taxon>
        <taxon>Myxococcales</taxon>
        <taxon>Cystobacterineae</taxon>
        <taxon>Archangiaceae</taxon>
        <taxon>Stigmatella</taxon>
    </lineage>
</organism>
<evidence type="ECO:0000313" key="11">
    <source>
        <dbReference type="Proteomes" id="UP001221838"/>
    </source>
</evidence>
<comment type="similarity">
    <text evidence="2">Belongs to the YkuD family.</text>
</comment>
<comment type="pathway">
    <text evidence="1 7">Cell wall biogenesis; peptidoglycan biosynthesis.</text>
</comment>
<evidence type="ECO:0000259" key="9">
    <source>
        <dbReference type="PROSITE" id="PS52029"/>
    </source>
</evidence>
<feature type="domain" description="L,D-TPase catalytic" evidence="9">
    <location>
        <begin position="363"/>
        <end position="496"/>
    </location>
</feature>
<keyword evidence="11" id="KW-1185">Reference proteome</keyword>
<protein>
    <submittedName>
        <fullName evidence="10">L,D-transpeptidase</fullName>
    </submittedName>
</protein>
<dbReference type="PANTHER" id="PTHR30582:SF2">
    <property type="entry name" value="L,D-TRANSPEPTIDASE YCIB-RELATED"/>
    <property type="match status" value="1"/>
</dbReference>
<keyword evidence="6 7" id="KW-0961">Cell wall biogenesis/degradation</keyword>
<keyword evidence="3" id="KW-0808">Transferase</keyword>
<proteinExistence type="inferred from homology"/>
<evidence type="ECO:0000256" key="1">
    <source>
        <dbReference type="ARBA" id="ARBA00004752"/>
    </source>
</evidence>
<feature type="active site" description="Nucleophile" evidence="7">
    <location>
        <position position="456"/>
    </location>
</feature>
<dbReference type="Gene3D" id="2.40.440.10">
    <property type="entry name" value="L,D-transpeptidase catalytic domain-like"/>
    <property type="match status" value="1"/>
</dbReference>
<reference evidence="10 11" key="1">
    <citation type="submission" date="2022-11" db="EMBL/GenBank/DDBJ databases">
        <title>Minimal conservation of predation-associated metabolite biosynthetic gene clusters underscores biosynthetic potential of Myxococcota including descriptions for ten novel species: Archangium lansinium sp. nov., Myxococcus landrumus sp. nov., Nannocystis bai.</title>
        <authorList>
            <person name="Ahearne A."/>
            <person name="Stevens C."/>
            <person name="Dowd S."/>
        </authorList>
    </citation>
    <scope>NUCLEOTIDE SEQUENCE [LARGE SCALE GENOMIC DNA]</scope>
    <source>
        <strain evidence="10 11">NCWAL01</strain>
    </source>
</reference>
<comment type="caution">
    <text evidence="10">The sequence shown here is derived from an EMBL/GenBank/DDBJ whole genome shotgun (WGS) entry which is preliminary data.</text>
</comment>
<name>A0ABT5DAP4_9BACT</name>